<reference evidence="3" key="2">
    <citation type="submission" date="2025-05" db="UniProtKB">
        <authorList>
            <consortium name="EnsemblMetazoa"/>
        </authorList>
    </citation>
    <scope>IDENTIFICATION</scope>
    <source>
        <strain evidence="3">Foshan</strain>
    </source>
</reference>
<dbReference type="Pfam" id="PF05380">
    <property type="entry name" value="Peptidase_A17"/>
    <property type="match status" value="1"/>
</dbReference>
<reference evidence="4" key="1">
    <citation type="journal article" date="2015" name="Proc. Natl. Acad. Sci. U.S.A.">
        <title>Genome sequence of the Asian Tiger mosquito, Aedes albopictus, reveals insights into its biology, genetics, and evolution.</title>
        <authorList>
            <person name="Chen X.G."/>
            <person name="Jiang X."/>
            <person name="Gu J."/>
            <person name="Xu M."/>
            <person name="Wu Y."/>
            <person name="Deng Y."/>
            <person name="Zhang C."/>
            <person name="Bonizzoni M."/>
            <person name="Dermauw W."/>
            <person name="Vontas J."/>
            <person name="Armbruster P."/>
            <person name="Huang X."/>
            <person name="Yang Y."/>
            <person name="Zhang H."/>
            <person name="He W."/>
            <person name="Peng H."/>
            <person name="Liu Y."/>
            <person name="Wu K."/>
            <person name="Chen J."/>
            <person name="Lirakis M."/>
            <person name="Topalis P."/>
            <person name="Van Leeuwen T."/>
            <person name="Hall A.B."/>
            <person name="Jiang X."/>
            <person name="Thorpe C."/>
            <person name="Mueller R.L."/>
            <person name="Sun C."/>
            <person name="Waterhouse R.M."/>
            <person name="Yan G."/>
            <person name="Tu Z.J."/>
            <person name="Fang X."/>
            <person name="James A.A."/>
        </authorList>
    </citation>
    <scope>NUCLEOTIDE SEQUENCE [LARGE SCALE GENOMIC DNA]</scope>
    <source>
        <strain evidence="4">Foshan</strain>
    </source>
</reference>
<feature type="region of interest" description="Disordered" evidence="1">
    <location>
        <begin position="410"/>
        <end position="436"/>
    </location>
</feature>
<evidence type="ECO:0000256" key="1">
    <source>
        <dbReference type="SAM" id="MobiDB-lite"/>
    </source>
</evidence>
<dbReference type="InterPro" id="IPR041588">
    <property type="entry name" value="Integrase_H2C2"/>
</dbReference>
<dbReference type="RefSeq" id="XP_062704052.1">
    <property type="nucleotide sequence ID" value="XM_062848068.1"/>
</dbReference>
<dbReference type="InterPro" id="IPR021109">
    <property type="entry name" value="Peptidase_aspartic_dom_sf"/>
</dbReference>
<evidence type="ECO:0000259" key="2">
    <source>
        <dbReference type="PROSITE" id="PS50994"/>
    </source>
</evidence>
<dbReference type="GeneID" id="134286456"/>
<dbReference type="InterPro" id="IPR012337">
    <property type="entry name" value="RNaseH-like_sf"/>
</dbReference>
<protein>
    <recommendedName>
        <fullName evidence="2">Integrase catalytic domain-containing protein</fullName>
    </recommendedName>
</protein>
<feature type="compositionally biased region" description="Polar residues" evidence="1">
    <location>
        <begin position="414"/>
        <end position="436"/>
    </location>
</feature>
<dbReference type="InterPro" id="IPR036397">
    <property type="entry name" value="RNaseH_sf"/>
</dbReference>
<feature type="compositionally biased region" description="Polar residues" evidence="1">
    <location>
        <begin position="307"/>
        <end position="321"/>
    </location>
</feature>
<dbReference type="Pfam" id="PF03564">
    <property type="entry name" value="DUF1759"/>
    <property type="match status" value="1"/>
</dbReference>
<dbReference type="InterPro" id="IPR008042">
    <property type="entry name" value="Retrotrans_Pao"/>
</dbReference>
<dbReference type="Pfam" id="PF18701">
    <property type="entry name" value="DUF5641"/>
    <property type="match status" value="1"/>
</dbReference>
<dbReference type="Gene3D" id="3.30.420.10">
    <property type="entry name" value="Ribonuclease H-like superfamily/Ribonuclease H"/>
    <property type="match status" value="1"/>
</dbReference>
<evidence type="ECO:0000313" key="3">
    <source>
        <dbReference type="EnsemblMetazoa" id="AALFPA23_024527.P36560"/>
    </source>
</evidence>
<accession>A0ABM2A519</accession>
<dbReference type="CDD" id="cd01644">
    <property type="entry name" value="RT_pepA17"/>
    <property type="match status" value="1"/>
</dbReference>
<dbReference type="PROSITE" id="PS50994">
    <property type="entry name" value="INTEGRASE"/>
    <property type="match status" value="1"/>
</dbReference>
<dbReference type="InterPro" id="IPR001584">
    <property type="entry name" value="Integrase_cat-core"/>
</dbReference>
<dbReference type="InterPro" id="IPR005312">
    <property type="entry name" value="DUF1759"/>
</dbReference>
<evidence type="ECO:0000313" key="4">
    <source>
        <dbReference type="Proteomes" id="UP000069940"/>
    </source>
</evidence>
<name>A0ABM2A519_AEDAL</name>
<dbReference type="InterPro" id="IPR043502">
    <property type="entry name" value="DNA/RNA_pol_sf"/>
</dbReference>
<dbReference type="PANTHER" id="PTHR47331">
    <property type="entry name" value="PHD-TYPE DOMAIN-CONTAINING PROTEIN"/>
    <property type="match status" value="1"/>
</dbReference>
<dbReference type="CDD" id="cd00303">
    <property type="entry name" value="retropepsin_like"/>
    <property type="match status" value="1"/>
</dbReference>
<feature type="compositionally biased region" description="Low complexity" evidence="1">
    <location>
        <begin position="322"/>
        <end position="341"/>
    </location>
</feature>
<keyword evidence="4" id="KW-1185">Reference proteome</keyword>
<dbReference type="PANTHER" id="PTHR47331:SF1">
    <property type="entry name" value="GAG-LIKE PROTEIN"/>
    <property type="match status" value="1"/>
</dbReference>
<dbReference type="SUPFAM" id="SSF56672">
    <property type="entry name" value="DNA/RNA polymerases"/>
    <property type="match status" value="1"/>
</dbReference>
<dbReference type="InterPro" id="IPR040676">
    <property type="entry name" value="DUF5641"/>
</dbReference>
<dbReference type="EnsemblMetazoa" id="AALFPA23_024527.R36560">
    <property type="protein sequence ID" value="AALFPA23_024527.P36560"/>
    <property type="gene ID" value="AALFPA23_024527"/>
</dbReference>
<dbReference type="Pfam" id="PF17921">
    <property type="entry name" value="Integrase_H2C2"/>
    <property type="match status" value="1"/>
</dbReference>
<feature type="region of interest" description="Disordered" evidence="1">
    <location>
        <begin position="307"/>
        <end position="344"/>
    </location>
</feature>
<dbReference type="Gene3D" id="2.40.70.10">
    <property type="entry name" value="Acid Proteases"/>
    <property type="match status" value="1"/>
</dbReference>
<sequence length="1783" mass="200054">MATKKLKDKKLKEKLVARRSLVSSLETVEAFVENYEEDRDFQQVAVWLDLLDQLFRDHVKVQADLEKLDSGDAPLVKHLQERREFESRFCAAKGWLLNRRVADLNATINAPGTAPPPSTNFHLRLPKIDLPKFDGDYSRWLGFRDTFKSMVHDAHDIPLVAKLQFLLQSLEGDARKPFETVDIVGANYVTTWEALLKRYDNKRFLKKQLYRTLHDLPPIRKESAQDLHNLVDEFQRHVKALGKLGEAVETWDTPLVCMLPYKIDPATLRAWEEHAATSDDVGYEACIEFLYQRVRILQTVSSEIQHRSQSGPVKVAGSQSFSKKPSPSKAVANTASTTSSRPTPPSCIACSEKHLLFQCPSFQGMAVGQRRELISQKRLCWNCFKSSHVARNCDSKHTCRHCHERHHSLLHQAPNPSKSTSNPVVQHPNQSVPQQEACNGSDIPLAEVSVPAHRSAPSTVFLATVALWIKDRFGKHHSARALIDSGSQSNFISKKLARRLCLRPERVSVPITGIGEAIVTVSQSVVSTILSKNDKFSDELEFLVIPKPTAELPSTNVDVSSWNIPTNVALADPTFNVSGPIDLLLGSELLHEYLKCGRIFLGEGSPVLFETVFGWAVIGRWYGSTVPSSPVCNTAVSQRSLESFLEKFWELEAVEPGRLFTAEEASCEELFESTTTRNPDGRYVVRLPRTDDSSVRLGESRDIAEKRLLSIERRLQRDETTKAAYHEFMDEYLRLGHMRRIADPPNDTIDHCYLPHHAVFKTSSTTTKTRVVFDASCRTASGHSLNDTLLVGPVVQEDLLSIVMRFRSKPIALVADIEKMYRQIEVHPEDQPLQRILWRKTPSDPISTYELRTVTYGTASAPYLATRTLKRLSQDEGEMFPLAKTAVAEDFYVDDFISGAEDVSTALQVRRQTSAMLSSAGLPLRKWASNSSEVLAEIPEAELGIQPFYDLSDNQSVSTLGLVWEPSPDILRFNINLPLPAAILSRRIVLSYIAQIYDPLGLVGPVISAAKQYMQRLWSLTTKDGKPYSWDQPLPEKLQQEWKEFHATLNLLRDIQVPRFASVAGATCLQLHFFSDASEKAYGACVYVRSEDTDGNVFVQLLAAKSKVAPLKTRHTINRLELCGALLSTQLYKKVIASLKTNADVFFWVDSTTVLQWLKSSPSGKTFVGNRVSSIQESTIGCPWNHVPGKNNPADDISRGLTPGELLHQDRWWTGPEWLKLKGECWPNQPVDAASSSKAFVEERKQCLVSLKPVNDPFSDLLFSRYSSYTRLRRVMAYVLRYKRALHASAARSRPSGACASSPTDPYEASPYLTASELQAAERSLCRLAQRQSFPMELSALNNGQSVDKSSPMKWIKPEISNDGLIRVGGRIRYAEAPESMKHPIVLTKKHRLAFLLADHHHQTLLHAGPQLMMTTIKQKFWLLGGRDLLRQVYHQCHTCFRRRPSLIQQATADLPSARVSPSRPFAVSGVDYCGPVYLRAPHRRASPTKAYIAVFVCFSTRAVHLELVGDLSTAAFLAALKRFVARRGKVSEIHSDNATNYKGAANELNQLYKLLKSDESSRKLIFDWCANSEIAWKFIPPRAPHFGGLWEAAVKSTKNHLLKEVGNTTVSYEEMLTLLNQVEMCLNSRPITELSNDPSGLEALTPGHFLVGTNLQAIPEKDLKQTPDNRLNRWQLVQKRLQAIWKRWSTEYLQQLQARSTKGIKSSVDIQVGRLVIVKDDNLPPAQWPLGRITSIHPGPDGIVGVVTLRTATTNSMTRPVAKLAFLPMPADDVEDRADADK</sequence>
<dbReference type="Proteomes" id="UP000069940">
    <property type="component" value="Unassembled WGS sequence"/>
</dbReference>
<feature type="domain" description="Integrase catalytic" evidence="2">
    <location>
        <begin position="1461"/>
        <end position="1655"/>
    </location>
</feature>
<dbReference type="SUPFAM" id="SSF53098">
    <property type="entry name" value="Ribonuclease H-like"/>
    <property type="match status" value="1"/>
</dbReference>
<organism evidence="3 4">
    <name type="scientific">Aedes albopictus</name>
    <name type="common">Asian tiger mosquito</name>
    <name type="synonym">Stegomyia albopicta</name>
    <dbReference type="NCBI Taxonomy" id="7160"/>
    <lineage>
        <taxon>Eukaryota</taxon>
        <taxon>Metazoa</taxon>
        <taxon>Ecdysozoa</taxon>
        <taxon>Arthropoda</taxon>
        <taxon>Hexapoda</taxon>
        <taxon>Insecta</taxon>
        <taxon>Pterygota</taxon>
        <taxon>Neoptera</taxon>
        <taxon>Endopterygota</taxon>
        <taxon>Diptera</taxon>
        <taxon>Nematocera</taxon>
        <taxon>Culicoidea</taxon>
        <taxon>Culicidae</taxon>
        <taxon>Culicinae</taxon>
        <taxon>Aedini</taxon>
        <taxon>Aedes</taxon>
        <taxon>Stegomyia</taxon>
    </lineage>
</organism>
<proteinExistence type="predicted"/>